<dbReference type="VEuPathDB" id="VectorBase:GAUT014696"/>
<evidence type="ECO:0000313" key="2">
    <source>
        <dbReference type="Proteomes" id="UP000078200"/>
    </source>
</evidence>
<dbReference type="Proteomes" id="UP000078200">
    <property type="component" value="Unassembled WGS sequence"/>
</dbReference>
<sequence>MLCAINERYIFYEKQMFQKLIVIPTVLDASLSLKSNQNDIDKDIHVYMWPCSYDIKFYNALQNPRQMCSYGCGVIETTQEINSCDEYGINGVTNLKRCVKALRQVKLKP</sequence>
<accession>A0A1A9UTC9</accession>
<organism evidence="1 2">
    <name type="scientific">Glossina austeni</name>
    <name type="common">Savannah tsetse fly</name>
    <dbReference type="NCBI Taxonomy" id="7395"/>
    <lineage>
        <taxon>Eukaryota</taxon>
        <taxon>Metazoa</taxon>
        <taxon>Ecdysozoa</taxon>
        <taxon>Arthropoda</taxon>
        <taxon>Hexapoda</taxon>
        <taxon>Insecta</taxon>
        <taxon>Pterygota</taxon>
        <taxon>Neoptera</taxon>
        <taxon>Endopterygota</taxon>
        <taxon>Diptera</taxon>
        <taxon>Brachycera</taxon>
        <taxon>Muscomorpha</taxon>
        <taxon>Hippoboscoidea</taxon>
        <taxon>Glossinidae</taxon>
        <taxon>Glossina</taxon>
    </lineage>
</organism>
<proteinExistence type="predicted"/>
<dbReference type="AlphaFoldDB" id="A0A1A9UTC9"/>
<evidence type="ECO:0000313" key="1">
    <source>
        <dbReference type="EnsemblMetazoa" id="GAUT014696-PA"/>
    </source>
</evidence>
<protein>
    <submittedName>
        <fullName evidence="1">Uncharacterized protein</fullName>
    </submittedName>
</protein>
<reference evidence="1" key="1">
    <citation type="submission" date="2020-05" db="UniProtKB">
        <authorList>
            <consortium name="EnsemblMetazoa"/>
        </authorList>
    </citation>
    <scope>IDENTIFICATION</scope>
    <source>
        <strain evidence="1">TTRI</strain>
    </source>
</reference>
<keyword evidence="2" id="KW-1185">Reference proteome</keyword>
<name>A0A1A9UTC9_GLOAU</name>
<dbReference type="EnsemblMetazoa" id="GAUT014696-RA">
    <property type="protein sequence ID" value="GAUT014696-PA"/>
    <property type="gene ID" value="GAUT014696"/>
</dbReference>